<dbReference type="EMBL" id="AQRA01000004">
    <property type="protein sequence ID" value="EZH74110.1"/>
    <property type="molecule type" value="Genomic_DNA"/>
</dbReference>
<name>A0A023BVW4_9FLAO</name>
<dbReference type="STRING" id="1317122.ATO12_14645"/>
<dbReference type="AlphaFoldDB" id="A0A023BVW4"/>
<organism evidence="2 3">
    <name type="scientific">Aquimarina atlantica</name>
    <dbReference type="NCBI Taxonomy" id="1317122"/>
    <lineage>
        <taxon>Bacteria</taxon>
        <taxon>Pseudomonadati</taxon>
        <taxon>Bacteroidota</taxon>
        <taxon>Flavobacteriia</taxon>
        <taxon>Flavobacteriales</taxon>
        <taxon>Flavobacteriaceae</taxon>
        <taxon>Aquimarina</taxon>
    </lineage>
</organism>
<dbReference type="InterPro" id="IPR029068">
    <property type="entry name" value="Glyas_Bleomycin-R_OHBP_Dase"/>
</dbReference>
<dbReference type="eggNOG" id="COG3324">
    <property type="taxonomic scope" value="Bacteria"/>
</dbReference>
<keyword evidence="3" id="KW-1185">Reference proteome</keyword>
<dbReference type="PANTHER" id="PTHR33993">
    <property type="entry name" value="GLYOXALASE-RELATED"/>
    <property type="match status" value="1"/>
</dbReference>
<dbReference type="PROSITE" id="PS51819">
    <property type="entry name" value="VOC"/>
    <property type="match status" value="1"/>
</dbReference>
<dbReference type="Proteomes" id="UP000023541">
    <property type="component" value="Unassembled WGS sequence"/>
</dbReference>
<dbReference type="PANTHER" id="PTHR33993:SF1">
    <property type="entry name" value="GLYOXALASE FAMILY PROTEIN"/>
    <property type="match status" value="1"/>
</dbReference>
<dbReference type="InterPro" id="IPR052164">
    <property type="entry name" value="Anthracycline_SecMetBiosynth"/>
</dbReference>
<evidence type="ECO:0000313" key="3">
    <source>
        <dbReference type="Proteomes" id="UP000023541"/>
    </source>
</evidence>
<dbReference type="InterPro" id="IPR004360">
    <property type="entry name" value="Glyas_Fos-R_dOase_dom"/>
</dbReference>
<dbReference type="Gene3D" id="3.10.180.10">
    <property type="entry name" value="2,3-Dihydroxybiphenyl 1,2-Dioxygenase, domain 1"/>
    <property type="match status" value="1"/>
</dbReference>
<dbReference type="SUPFAM" id="SSF54593">
    <property type="entry name" value="Glyoxalase/Bleomycin resistance protein/Dihydroxybiphenyl dioxygenase"/>
    <property type="match status" value="1"/>
</dbReference>
<dbReference type="CDD" id="cd07247">
    <property type="entry name" value="SgaA_N_like"/>
    <property type="match status" value="1"/>
</dbReference>
<gene>
    <name evidence="2" type="ORF">ATO12_14645</name>
</gene>
<sequence length="117" mass="13133">MKSYMENNKINFIELQALDLNEIKKFYGNTFGWTFTDYGDQYCDFHQAGISGGFAKVEKISTGGTLVVLYHDDLSQALENVQKNGGKIAKEVFSFPGGSRFEFIDPSGNKLAVWTDK</sequence>
<dbReference type="Pfam" id="PF00903">
    <property type="entry name" value="Glyoxalase"/>
    <property type="match status" value="1"/>
</dbReference>
<evidence type="ECO:0000313" key="2">
    <source>
        <dbReference type="EMBL" id="EZH74110.1"/>
    </source>
</evidence>
<dbReference type="InterPro" id="IPR037523">
    <property type="entry name" value="VOC_core"/>
</dbReference>
<evidence type="ECO:0000259" key="1">
    <source>
        <dbReference type="PROSITE" id="PS51819"/>
    </source>
</evidence>
<protein>
    <recommendedName>
        <fullName evidence="1">VOC domain-containing protein</fullName>
    </recommendedName>
</protein>
<accession>A0A023BVW4</accession>
<comment type="caution">
    <text evidence="2">The sequence shown here is derived from an EMBL/GenBank/DDBJ whole genome shotgun (WGS) entry which is preliminary data.</text>
</comment>
<proteinExistence type="predicted"/>
<reference evidence="2 3" key="1">
    <citation type="submission" date="2014-04" db="EMBL/GenBank/DDBJ databases">
        <title>Aquimarina sp. 22II-S11-z7 Genome Sequencing.</title>
        <authorList>
            <person name="Lai Q."/>
        </authorList>
    </citation>
    <scope>NUCLEOTIDE SEQUENCE [LARGE SCALE GENOMIC DNA]</scope>
    <source>
        <strain evidence="2 3">22II-S11-z7</strain>
    </source>
</reference>
<feature type="domain" description="VOC" evidence="1">
    <location>
        <begin position="9"/>
        <end position="116"/>
    </location>
</feature>